<protein>
    <recommendedName>
        <fullName evidence="6">t-SNARE coiled-coil homology domain-containing protein</fullName>
    </recommendedName>
</protein>
<dbReference type="FunFam" id="1.20.58.70:FF:000003">
    <property type="entry name" value="Qa-SNARE, Sso1/Syntaxin1-type, SYP12A-group"/>
    <property type="match status" value="1"/>
</dbReference>
<accession>A9P217</accession>
<dbReference type="InterPro" id="IPR006011">
    <property type="entry name" value="Syntaxin_N"/>
</dbReference>
<dbReference type="GO" id="GO:0031201">
    <property type="term" value="C:SNARE complex"/>
    <property type="evidence" value="ECO:0007669"/>
    <property type="project" value="TreeGrafter"/>
</dbReference>
<dbReference type="PANTHER" id="PTHR19957">
    <property type="entry name" value="SYNTAXIN"/>
    <property type="match status" value="1"/>
</dbReference>
<organism evidence="7">
    <name type="scientific">Picea sitchensis</name>
    <name type="common">Sitka spruce</name>
    <name type="synonym">Pinus sitchensis</name>
    <dbReference type="NCBI Taxonomy" id="3332"/>
    <lineage>
        <taxon>Eukaryota</taxon>
        <taxon>Viridiplantae</taxon>
        <taxon>Streptophyta</taxon>
        <taxon>Embryophyta</taxon>
        <taxon>Tracheophyta</taxon>
        <taxon>Spermatophyta</taxon>
        <taxon>Pinopsida</taxon>
        <taxon>Pinidae</taxon>
        <taxon>Conifers I</taxon>
        <taxon>Pinales</taxon>
        <taxon>Pinaceae</taxon>
        <taxon>Picea</taxon>
    </lineage>
</organism>
<dbReference type="InterPro" id="IPR006012">
    <property type="entry name" value="Syntaxin/epimorphin_CS"/>
</dbReference>
<dbReference type="GO" id="GO:0006886">
    <property type="term" value="P:intracellular protein transport"/>
    <property type="evidence" value="ECO:0007669"/>
    <property type="project" value="InterPro"/>
</dbReference>
<dbReference type="SUPFAM" id="SSF47661">
    <property type="entry name" value="t-snare proteins"/>
    <property type="match status" value="1"/>
</dbReference>
<sequence>MNDLLSRSFSREKGSFDIESGGDMEMAAMDAEKNLTPFFSEVSLMKTEMEQIRQLLLKLKEAHEESKTIHKAQAMKSLRERMDRDVLQILKKAKFIKGKLEELDKANLSSRKIPGCGQGSSTDRTRTATTNGLRNSLKKLMGEFQSLRQIIMAEYKETIERRYYTVTGEKADEETIDHIIETGESENMLQRAIQEQGKGQIIEVIREIQERHDTVKEIEKNLLELQQVFLDMAVLVQTQGQELDSIEANVERASSFVDGGTRKLRKARKLQKNTRKWTCIGILILLIIILIIVLPLVLKK</sequence>
<dbReference type="Gene3D" id="1.20.5.110">
    <property type="match status" value="1"/>
</dbReference>
<dbReference type="SMART" id="SM00397">
    <property type="entry name" value="t_SNARE"/>
    <property type="match status" value="1"/>
</dbReference>
<keyword evidence="5" id="KW-0812">Transmembrane</keyword>
<evidence type="ECO:0000256" key="3">
    <source>
        <dbReference type="ARBA" id="ARBA00022927"/>
    </source>
</evidence>
<dbReference type="GO" id="GO:0006887">
    <property type="term" value="P:exocytosis"/>
    <property type="evidence" value="ECO:0007669"/>
    <property type="project" value="TreeGrafter"/>
</dbReference>
<dbReference type="CDD" id="cd00179">
    <property type="entry name" value="SynN"/>
    <property type="match status" value="1"/>
</dbReference>
<dbReference type="GO" id="GO:0000149">
    <property type="term" value="F:SNARE binding"/>
    <property type="evidence" value="ECO:0007669"/>
    <property type="project" value="TreeGrafter"/>
</dbReference>
<evidence type="ECO:0000256" key="4">
    <source>
        <dbReference type="RuleBase" id="RU003858"/>
    </source>
</evidence>
<dbReference type="GO" id="GO:0012505">
    <property type="term" value="C:endomembrane system"/>
    <property type="evidence" value="ECO:0007669"/>
    <property type="project" value="TreeGrafter"/>
</dbReference>
<dbReference type="GO" id="GO:0005886">
    <property type="term" value="C:plasma membrane"/>
    <property type="evidence" value="ECO:0007669"/>
    <property type="project" value="TreeGrafter"/>
</dbReference>
<evidence type="ECO:0000256" key="5">
    <source>
        <dbReference type="SAM" id="Phobius"/>
    </source>
</evidence>
<keyword evidence="5" id="KW-0472">Membrane</keyword>
<reference evidence="7" key="1">
    <citation type="journal article" date="2008" name="BMC Genomics">
        <title>A conifer genomics resource of 200,000 spruce (Picea spp.) ESTs and 6,464 high-quality, sequence-finished full-length cDNAs for Sitka spruce (Picea sitchensis).</title>
        <authorList>
            <person name="Ralph S.G."/>
            <person name="Chun H.J."/>
            <person name="Kolosova N."/>
            <person name="Cooper D."/>
            <person name="Oddy C."/>
            <person name="Ritland C.E."/>
            <person name="Kirkpatrick R."/>
            <person name="Moore R."/>
            <person name="Barber S."/>
            <person name="Holt R.A."/>
            <person name="Jones S.J."/>
            <person name="Marra M.A."/>
            <person name="Douglas C.J."/>
            <person name="Ritland K."/>
            <person name="Bohlmann J."/>
        </authorList>
    </citation>
    <scope>NUCLEOTIDE SEQUENCE</scope>
    <source>
        <tissue evidence="7">Green portion of the leader tissue</tissue>
    </source>
</reference>
<dbReference type="Gene3D" id="1.20.58.70">
    <property type="match status" value="1"/>
</dbReference>
<dbReference type="AlphaFoldDB" id="A9P217"/>
<dbReference type="FunFam" id="1.20.5.110:FF:000008">
    <property type="entry name" value="Syntaxin 132"/>
    <property type="match status" value="1"/>
</dbReference>
<dbReference type="CDD" id="cd15848">
    <property type="entry name" value="SNARE_syntaxin1-like"/>
    <property type="match status" value="1"/>
</dbReference>
<dbReference type="Pfam" id="PF05739">
    <property type="entry name" value="SNARE"/>
    <property type="match status" value="1"/>
</dbReference>
<keyword evidence="3" id="KW-0653">Protein transport</keyword>
<comment type="similarity">
    <text evidence="1 4">Belongs to the syntaxin family.</text>
</comment>
<dbReference type="Pfam" id="PF00804">
    <property type="entry name" value="Syntaxin"/>
    <property type="match status" value="1"/>
</dbReference>
<dbReference type="InterPro" id="IPR000727">
    <property type="entry name" value="T_SNARE_dom"/>
</dbReference>
<dbReference type="SMART" id="SM00503">
    <property type="entry name" value="SynN"/>
    <property type="match status" value="1"/>
</dbReference>
<dbReference type="PROSITE" id="PS50192">
    <property type="entry name" value="T_SNARE"/>
    <property type="match status" value="1"/>
</dbReference>
<feature type="domain" description="T-SNARE coiled-coil homology" evidence="6">
    <location>
        <begin position="205"/>
        <end position="267"/>
    </location>
</feature>
<dbReference type="InterPro" id="IPR045242">
    <property type="entry name" value="Syntaxin"/>
</dbReference>
<dbReference type="InterPro" id="IPR010989">
    <property type="entry name" value="SNARE"/>
</dbReference>
<dbReference type="EMBL" id="EF087693">
    <property type="protein sequence ID" value="ABK26928.1"/>
    <property type="molecule type" value="mRNA"/>
</dbReference>
<keyword evidence="5" id="KW-1133">Transmembrane helix</keyword>
<name>A9P217_PICSI</name>
<keyword evidence="2" id="KW-0813">Transport</keyword>
<dbReference type="PROSITE" id="PS00914">
    <property type="entry name" value="SYNTAXIN"/>
    <property type="match status" value="1"/>
</dbReference>
<dbReference type="OMA" id="CFAVIGG"/>
<evidence type="ECO:0000256" key="2">
    <source>
        <dbReference type="ARBA" id="ARBA00022448"/>
    </source>
</evidence>
<proteinExistence type="evidence at transcript level"/>
<dbReference type="GO" id="GO:0006906">
    <property type="term" value="P:vesicle fusion"/>
    <property type="evidence" value="ECO:0007669"/>
    <property type="project" value="TreeGrafter"/>
</dbReference>
<evidence type="ECO:0000256" key="1">
    <source>
        <dbReference type="ARBA" id="ARBA00009063"/>
    </source>
</evidence>
<dbReference type="PANTHER" id="PTHR19957:SF251">
    <property type="entry name" value="SYNTAXIN-RELATED PROTEIN KNOLLE"/>
    <property type="match status" value="1"/>
</dbReference>
<feature type="transmembrane region" description="Helical" evidence="5">
    <location>
        <begin position="277"/>
        <end position="298"/>
    </location>
</feature>
<dbReference type="GO" id="GO:0005484">
    <property type="term" value="F:SNAP receptor activity"/>
    <property type="evidence" value="ECO:0007669"/>
    <property type="project" value="InterPro"/>
</dbReference>
<dbReference type="GO" id="GO:0048278">
    <property type="term" value="P:vesicle docking"/>
    <property type="evidence" value="ECO:0007669"/>
    <property type="project" value="TreeGrafter"/>
</dbReference>
<evidence type="ECO:0000259" key="6">
    <source>
        <dbReference type="PROSITE" id="PS50192"/>
    </source>
</evidence>
<evidence type="ECO:0000313" key="7">
    <source>
        <dbReference type="EMBL" id="ABK26928.1"/>
    </source>
</evidence>